<reference evidence="4" key="1">
    <citation type="journal article" date="2019" name="Gigascience">
        <title>De novo genome assembly of the endangered Acer yangbiense, a plant species with extremely small populations endemic to Yunnan Province, China.</title>
        <authorList>
            <person name="Yang J."/>
            <person name="Wariss H.M."/>
            <person name="Tao L."/>
            <person name="Zhang R."/>
            <person name="Yun Q."/>
            <person name="Hollingsworth P."/>
            <person name="Dao Z."/>
            <person name="Luo G."/>
            <person name="Guo H."/>
            <person name="Ma Y."/>
            <person name="Sun W."/>
        </authorList>
    </citation>
    <scope>NUCLEOTIDE SEQUENCE [LARGE SCALE GENOMIC DNA]</scope>
    <source>
        <strain evidence="4">cv. Malutang</strain>
    </source>
</reference>
<protein>
    <recommendedName>
        <fullName evidence="5">Pentatricopeptide repeat-containing protein</fullName>
    </recommendedName>
</protein>
<accession>A0A5C7IIM7</accession>
<gene>
    <name evidence="3" type="ORF">EZV62_003923</name>
</gene>
<proteinExistence type="predicted"/>
<dbReference type="GO" id="GO:0003723">
    <property type="term" value="F:RNA binding"/>
    <property type="evidence" value="ECO:0007669"/>
    <property type="project" value="InterPro"/>
</dbReference>
<keyword evidence="1" id="KW-0677">Repeat</keyword>
<sequence>MFSSFLPLVIELTILGRGKEIHGYIVRNDMPLDAFLKSALIDLYFKCRNVKMACKIFNQSITIDLVMCTAVISGYVLNGMNNDALEMYRRLLHEKISPNAVTLSPASVLPDSLDALKLYMYSKWERLDQMAMEGIKHGRVSISNALYACASLPALSYGKEIHCHMIKGGCISDIFAKILFVVHGNVELAEVA</sequence>
<organism evidence="3 4">
    <name type="scientific">Acer yangbiense</name>
    <dbReference type="NCBI Taxonomy" id="1000413"/>
    <lineage>
        <taxon>Eukaryota</taxon>
        <taxon>Viridiplantae</taxon>
        <taxon>Streptophyta</taxon>
        <taxon>Embryophyta</taxon>
        <taxon>Tracheophyta</taxon>
        <taxon>Spermatophyta</taxon>
        <taxon>Magnoliopsida</taxon>
        <taxon>eudicotyledons</taxon>
        <taxon>Gunneridae</taxon>
        <taxon>Pentapetalae</taxon>
        <taxon>rosids</taxon>
        <taxon>malvids</taxon>
        <taxon>Sapindales</taxon>
        <taxon>Sapindaceae</taxon>
        <taxon>Hippocastanoideae</taxon>
        <taxon>Acereae</taxon>
        <taxon>Acer</taxon>
    </lineage>
</organism>
<comment type="caution">
    <text evidence="3">The sequence shown here is derived from an EMBL/GenBank/DDBJ whole genome shotgun (WGS) entry which is preliminary data.</text>
</comment>
<feature type="repeat" description="PPR" evidence="2">
    <location>
        <begin position="64"/>
        <end position="98"/>
    </location>
</feature>
<evidence type="ECO:0000313" key="4">
    <source>
        <dbReference type="Proteomes" id="UP000323000"/>
    </source>
</evidence>
<dbReference type="OrthoDB" id="749902at2759"/>
<evidence type="ECO:0000256" key="2">
    <source>
        <dbReference type="PROSITE-ProRule" id="PRU00708"/>
    </source>
</evidence>
<dbReference type="Gene3D" id="1.25.40.10">
    <property type="entry name" value="Tetratricopeptide repeat domain"/>
    <property type="match status" value="1"/>
</dbReference>
<dbReference type="NCBIfam" id="TIGR00756">
    <property type="entry name" value="PPR"/>
    <property type="match status" value="1"/>
</dbReference>
<dbReference type="Proteomes" id="UP000323000">
    <property type="component" value="Chromosome 2"/>
</dbReference>
<dbReference type="GO" id="GO:0009451">
    <property type="term" value="P:RNA modification"/>
    <property type="evidence" value="ECO:0007669"/>
    <property type="project" value="InterPro"/>
</dbReference>
<dbReference type="AlphaFoldDB" id="A0A5C7IIM7"/>
<evidence type="ECO:0008006" key="5">
    <source>
        <dbReference type="Google" id="ProtNLM"/>
    </source>
</evidence>
<dbReference type="PROSITE" id="PS51375">
    <property type="entry name" value="PPR"/>
    <property type="match status" value="1"/>
</dbReference>
<evidence type="ECO:0000256" key="1">
    <source>
        <dbReference type="ARBA" id="ARBA00022737"/>
    </source>
</evidence>
<name>A0A5C7IIM7_9ROSI</name>
<dbReference type="PANTHER" id="PTHR47926">
    <property type="entry name" value="PENTATRICOPEPTIDE REPEAT-CONTAINING PROTEIN"/>
    <property type="match status" value="1"/>
</dbReference>
<dbReference type="InterPro" id="IPR011990">
    <property type="entry name" value="TPR-like_helical_dom_sf"/>
</dbReference>
<keyword evidence="4" id="KW-1185">Reference proteome</keyword>
<dbReference type="InterPro" id="IPR002885">
    <property type="entry name" value="PPR_rpt"/>
</dbReference>
<dbReference type="InterPro" id="IPR046960">
    <property type="entry name" value="PPR_At4g14850-like_plant"/>
</dbReference>
<dbReference type="EMBL" id="VAHF01000002">
    <property type="protein sequence ID" value="TXG68988.1"/>
    <property type="molecule type" value="Genomic_DNA"/>
</dbReference>
<dbReference type="Pfam" id="PF13812">
    <property type="entry name" value="PPR_3"/>
    <property type="match status" value="1"/>
</dbReference>
<evidence type="ECO:0000313" key="3">
    <source>
        <dbReference type="EMBL" id="TXG68988.1"/>
    </source>
</evidence>